<feature type="domain" description="Protein FecR C-terminal" evidence="3">
    <location>
        <begin position="310"/>
        <end position="378"/>
    </location>
</feature>
<evidence type="ECO:0000313" key="4">
    <source>
        <dbReference type="EMBL" id="MDB9222554.1"/>
    </source>
</evidence>
<keyword evidence="1" id="KW-0812">Transmembrane</keyword>
<comment type="caution">
    <text evidence="4">The sequence shown here is derived from an EMBL/GenBank/DDBJ whole genome shotgun (WGS) entry which is preliminary data.</text>
</comment>
<dbReference type="EMBL" id="JAQMRD010000005">
    <property type="protein sequence ID" value="MDB9222554.1"/>
    <property type="molecule type" value="Genomic_DNA"/>
</dbReference>
<evidence type="ECO:0000259" key="2">
    <source>
        <dbReference type="Pfam" id="PF04773"/>
    </source>
</evidence>
<evidence type="ECO:0000259" key="3">
    <source>
        <dbReference type="Pfam" id="PF16344"/>
    </source>
</evidence>
<accession>A0AAW6FGY9</accession>
<dbReference type="PANTHER" id="PTHR30273:SF2">
    <property type="entry name" value="PROTEIN FECR"/>
    <property type="match status" value="1"/>
</dbReference>
<dbReference type="PIRSF" id="PIRSF018266">
    <property type="entry name" value="FecR"/>
    <property type="match status" value="1"/>
</dbReference>
<gene>
    <name evidence="4" type="ORF">PN645_05980</name>
</gene>
<dbReference type="Proteomes" id="UP001212263">
    <property type="component" value="Unassembled WGS sequence"/>
</dbReference>
<dbReference type="InterPro" id="IPR012373">
    <property type="entry name" value="Ferrdict_sens_TM"/>
</dbReference>
<dbReference type="RefSeq" id="WP_195359900.1">
    <property type="nucleotide sequence ID" value="NZ_JADNDE010000028.1"/>
</dbReference>
<proteinExistence type="predicted"/>
<dbReference type="Pfam" id="PF04773">
    <property type="entry name" value="FecR"/>
    <property type="match status" value="1"/>
</dbReference>
<dbReference type="Pfam" id="PF16344">
    <property type="entry name" value="FecR_C"/>
    <property type="match status" value="1"/>
</dbReference>
<dbReference type="AlphaFoldDB" id="A0AAW6FGY9"/>
<organism evidence="4 5">
    <name type="scientific">Odoribacter splanchnicus</name>
    <dbReference type="NCBI Taxonomy" id="28118"/>
    <lineage>
        <taxon>Bacteria</taxon>
        <taxon>Pseudomonadati</taxon>
        <taxon>Bacteroidota</taxon>
        <taxon>Bacteroidia</taxon>
        <taxon>Bacteroidales</taxon>
        <taxon>Odoribacteraceae</taxon>
        <taxon>Odoribacter</taxon>
    </lineage>
</organism>
<sequence>MDWRIIDKSLQGTLTDAEKSQLNEWLEEAASHRKLYEKIRNKKRYDPGEERFAAWRKTFESDLDQRLSKARRLKWLRWGSVAAAVFLLLVGGAEWYRWKQPTVQPSCLVAYQEPDRTKVRLMTATGEVVDLSAVAGQDTLLIDGVKVAKEQKMLAYSQTQPLPAGEKEVENRVEVPRGAEFCLSLADGSRVWLNSDSRLTYPVAFSKDSREVKLEGEAYFEVTHHENKPFIVHTAGMKVKVLGTEFNMNTRNTAGIQTTLVKGKVVVEGEHFTAVVLNPGELATADIKTGKVDIVPVNVRKYIAWRYGEYFFEEATMEEILNELSLWYDVEIVYRQEQLRKEKFSGCLRRSESIVSLLNKIEQTTYVHFSVEPNRIIVNY</sequence>
<dbReference type="PANTHER" id="PTHR30273">
    <property type="entry name" value="PERIPLASMIC SIGNAL SENSOR AND SIGMA FACTOR ACTIVATOR FECR-RELATED"/>
    <property type="match status" value="1"/>
</dbReference>
<evidence type="ECO:0000256" key="1">
    <source>
        <dbReference type="SAM" id="Phobius"/>
    </source>
</evidence>
<keyword evidence="1" id="KW-0472">Membrane</keyword>
<evidence type="ECO:0000313" key="5">
    <source>
        <dbReference type="Proteomes" id="UP001212263"/>
    </source>
</evidence>
<dbReference type="Gene3D" id="2.60.120.1440">
    <property type="match status" value="1"/>
</dbReference>
<dbReference type="Gene3D" id="3.55.50.30">
    <property type="match status" value="1"/>
</dbReference>
<dbReference type="InterPro" id="IPR032508">
    <property type="entry name" value="FecR_C"/>
</dbReference>
<dbReference type="InterPro" id="IPR006860">
    <property type="entry name" value="FecR"/>
</dbReference>
<feature type="transmembrane region" description="Helical" evidence="1">
    <location>
        <begin position="75"/>
        <end position="98"/>
    </location>
</feature>
<dbReference type="GO" id="GO:0016989">
    <property type="term" value="F:sigma factor antagonist activity"/>
    <property type="evidence" value="ECO:0007669"/>
    <property type="project" value="TreeGrafter"/>
</dbReference>
<keyword evidence="1" id="KW-1133">Transmembrane helix</keyword>
<reference evidence="4" key="1">
    <citation type="submission" date="2023-01" db="EMBL/GenBank/DDBJ databases">
        <title>Human gut microbiome strain richness.</title>
        <authorList>
            <person name="Chen-Liaw A."/>
        </authorList>
    </citation>
    <scope>NUCLEOTIDE SEQUENCE</scope>
    <source>
        <strain evidence="4">RTP21484st1_B7_RTP21484_190118</strain>
    </source>
</reference>
<name>A0AAW6FGY9_9BACT</name>
<feature type="domain" description="FecR protein" evidence="2">
    <location>
        <begin position="172"/>
        <end position="265"/>
    </location>
</feature>
<protein>
    <submittedName>
        <fullName evidence="4">FecR domain-containing protein</fullName>
    </submittedName>
</protein>